<name>A0A195AVQ3_9HYME</name>
<dbReference type="AlphaFoldDB" id="A0A195AVQ3"/>
<reference evidence="1 2" key="1">
    <citation type="submission" date="2015-09" db="EMBL/GenBank/DDBJ databases">
        <title>Atta colombica WGS genome.</title>
        <authorList>
            <person name="Nygaard S."/>
            <person name="Hu H."/>
            <person name="Boomsma J."/>
            <person name="Zhang G."/>
        </authorList>
    </citation>
    <scope>NUCLEOTIDE SEQUENCE [LARGE SCALE GENOMIC DNA]</scope>
    <source>
        <strain evidence="1">Treedump-2</strain>
        <tissue evidence="1">Whole body</tissue>
    </source>
</reference>
<accession>A0A195AVQ3</accession>
<evidence type="ECO:0000313" key="2">
    <source>
        <dbReference type="Proteomes" id="UP000078540"/>
    </source>
</evidence>
<dbReference type="EMBL" id="KQ976736">
    <property type="protein sequence ID" value="KYM76105.1"/>
    <property type="molecule type" value="Genomic_DNA"/>
</dbReference>
<protein>
    <submittedName>
        <fullName evidence="1">Uncharacterized protein</fullName>
    </submittedName>
</protein>
<proteinExistence type="predicted"/>
<gene>
    <name evidence="1" type="ORF">ALC53_13590</name>
</gene>
<dbReference type="Proteomes" id="UP000078540">
    <property type="component" value="Unassembled WGS sequence"/>
</dbReference>
<sequence length="122" mass="13995">MFSRRTQTLLKTHMLLDEGNKLHLELDNFGDDDRDDENDAKRVVVLNNDSDANMDIFKSASPSKVKNSAAVNSNAESYLTSLSRFNRPFAQFEILWSIHGYHYLQIISLETYESHVIPMVNS</sequence>
<keyword evidence="2" id="KW-1185">Reference proteome</keyword>
<organism evidence="1 2">
    <name type="scientific">Atta colombica</name>
    <dbReference type="NCBI Taxonomy" id="520822"/>
    <lineage>
        <taxon>Eukaryota</taxon>
        <taxon>Metazoa</taxon>
        <taxon>Ecdysozoa</taxon>
        <taxon>Arthropoda</taxon>
        <taxon>Hexapoda</taxon>
        <taxon>Insecta</taxon>
        <taxon>Pterygota</taxon>
        <taxon>Neoptera</taxon>
        <taxon>Endopterygota</taxon>
        <taxon>Hymenoptera</taxon>
        <taxon>Apocrita</taxon>
        <taxon>Aculeata</taxon>
        <taxon>Formicoidea</taxon>
        <taxon>Formicidae</taxon>
        <taxon>Myrmicinae</taxon>
        <taxon>Atta</taxon>
    </lineage>
</organism>
<evidence type="ECO:0000313" key="1">
    <source>
        <dbReference type="EMBL" id="KYM76105.1"/>
    </source>
</evidence>